<keyword evidence="5" id="KW-0456">Lyase</keyword>
<gene>
    <name evidence="7" type="ORF">LCGC14_0327510</name>
</gene>
<dbReference type="GO" id="GO:0000107">
    <property type="term" value="F:imidazoleglycerol-phosphate synthase activity"/>
    <property type="evidence" value="ECO:0007669"/>
    <property type="project" value="InterPro"/>
</dbReference>
<evidence type="ECO:0000256" key="2">
    <source>
        <dbReference type="ARBA" id="ARBA00012809"/>
    </source>
</evidence>
<protein>
    <recommendedName>
        <fullName evidence="2">imidazole glycerol-phosphate synthase</fullName>
        <ecNumber evidence="2">4.3.2.10</ecNumber>
    </recommendedName>
</protein>
<evidence type="ECO:0000256" key="6">
    <source>
        <dbReference type="ARBA" id="ARBA00047838"/>
    </source>
</evidence>
<dbReference type="InterPro" id="IPR004651">
    <property type="entry name" value="HisF"/>
</dbReference>
<dbReference type="AlphaFoldDB" id="A0A0F9TMZ9"/>
<sequence length="253" mass="26595">MPLAFRLIARLDIKAPNLIKTVRLEGVRVVGDPQEYAKRYDQEGIDEILYIDVVASLYQRNSLASLVEWTSEHAFVPVTVGGGVRSTIDARALLRAGADKLALNTAAVERPGLITEIAEKFGSSTIAVQIDAKRKASSWEAYSDGGRQPTGKDVVVWAQDAVEQGAGEVLLTSIDHEGTGQGFDLELIRAVAGAVPVPVVASGGFGESSHAVSAALAGASGVAIAGALHYRRVPLSAMREALSAADVPVRRAA</sequence>
<keyword evidence="3" id="KW-0028">Amino-acid biosynthesis</keyword>
<dbReference type="InterPro" id="IPR006062">
    <property type="entry name" value="His_biosynth"/>
</dbReference>
<reference evidence="7" key="1">
    <citation type="journal article" date="2015" name="Nature">
        <title>Complex archaea that bridge the gap between prokaryotes and eukaryotes.</title>
        <authorList>
            <person name="Spang A."/>
            <person name="Saw J.H."/>
            <person name="Jorgensen S.L."/>
            <person name="Zaremba-Niedzwiedzka K."/>
            <person name="Martijn J."/>
            <person name="Lind A.E."/>
            <person name="van Eijk R."/>
            <person name="Schleper C."/>
            <person name="Guy L."/>
            <person name="Ettema T.J."/>
        </authorList>
    </citation>
    <scope>NUCLEOTIDE SEQUENCE</scope>
</reference>
<evidence type="ECO:0000256" key="5">
    <source>
        <dbReference type="ARBA" id="ARBA00023239"/>
    </source>
</evidence>
<comment type="caution">
    <text evidence="7">The sequence shown here is derived from an EMBL/GenBank/DDBJ whole genome shotgun (WGS) entry which is preliminary data.</text>
</comment>
<comment type="catalytic activity">
    <reaction evidence="6">
        <text>5-[(5-phospho-1-deoxy-D-ribulos-1-ylimino)methylamino]-1-(5-phospho-beta-D-ribosyl)imidazole-4-carboxamide + L-glutamine = D-erythro-1-(imidazol-4-yl)glycerol 3-phosphate + 5-amino-1-(5-phospho-beta-D-ribosyl)imidazole-4-carboxamide + L-glutamate + H(+)</text>
        <dbReference type="Rhea" id="RHEA:24793"/>
        <dbReference type="ChEBI" id="CHEBI:15378"/>
        <dbReference type="ChEBI" id="CHEBI:29985"/>
        <dbReference type="ChEBI" id="CHEBI:58278"/>
        <dbReference type="ChEBI" id="CHEBI:58359"/>
        <dbReference type="ChEBI" id="CHEBI:58475"/>
        <dbReference type="ChEBI" id="CHEBI:58525"/>
        <dbReference type="EC" id="4.3.2.10"/>
    </reaction>
</comment>
<dbReference type="InterPro" id="IPR013785">
    <property type="entry name" value="Aldolase_TIM"/>
</dbReference>
<keyword evidence="4" id="KW-0368">Histidine biosynthesis</keyword>
<accession>A0A0F9TMZ9</accession>
<dbReference type="InterPro" id="IPR050064">
    <property type="entry name" value="IGPS_HisA/HisF"/>
</dbReference>
<dbReference type="GO" id="GO:0016829">
    <property type="term" value="F:lyase activity"/>
    <property type="evidence" value="ECO:0007669"/>
    <property type="project" value="UniProtKB-KW"/>
</dbReference>
<comment type="pathway">
    <text evidence="1">Amino-acid biosynthesis; L-histidine biosynthesis; L-histidine from 5-phospho-alpha-D-ribose 1-diphosphate: step 5/9.</text>
</comment>
<organism evidence="7">
    <name type="scientific">marine sediment metagenome</name>
    <dbReference type="NCBI Taxonomy" id="412755"/>
    <lineage>
        <taxon>unclassified sequences</taxon>
        <taxon>metagenomes</taxon>
        <taxon>ecological metagenomes</taxon>
    </lineage>
</organism>
<dbReference type="PANTHER" id="PTHR21235:SF2">
    <property type="entry name" value="IMIDAZOLE GLYCEROL PHOSPHATE SYNTHASE HISHF"/>
    <property type="match status" value="1"/>
</dbReference>
<dbReference type="UniPathway" id="UPA00031">
    <property type="reaction ID" value="UER00010"/>
</dbReference>
<dbReference type="CDD" id="cd04731">
    <property type="entry name" value="HisF"/>
    <property type="match status" value="1"/>
</dbReference>
<dbReference type="Gene3D" id="3.20.20.70">
    <property type="entry name" value="Aldolase class I"/>
    <property type="match status" value="1"/>
</dbReference>
<dbReference type="EMBL" id="LAZR01000227">
    <property type="protein sequence ID" value="KKN80659.1"/>
    <property type="molecule type" value="Genomic_DNA"/>
</dbReference>
<evidence type="ECO:0000313" key="7">
    <source>
        <dbReference type="EMBL" id="KKN80659.1"/>
    </source>
</evidence>
<evidence type="ECO:0000256" key="4">
    <source>
        <dbReference type="ARBA" id="ARBA00023102"/>
    </source>
</evidence>
<dbReference type="InterPro" id="IPR011060">
    <property type="entry name" value="RibuloseP-bd_barrel"/>
</dbReference>
<dbReference type="Pfam" id="PF00977">
    <property type="entry name" value="His_biosynth"/>
    <property type="match status" value="1"/>
</dbReference>
<dbReference type="GO" id="GO:0000105">
    <property type="term" value="P:L-histidine biosynthetic process"/>
    <property type="evidence" value="ECO:0007669"/>
    <property type="project" value="UniProtKB-UniPathway"/>
</dbReference>
<proteinExistence type="predicted"/>
<dbReference type="SUPFAM" id="SSF51366">
    <property type="entry name" value="Ribulose-phoshate binding barrel"/>
    <property type="match status" value="1"/>
</dbReference>
<dbReference type="PANTHER" id="PTHR21235">
    <property type="entry name" value="IMIDAZOLE GLYCEROL PHOSPHATE SYNTHASE SUBUNIT HISF/H IGP SYNTHASE SUBUNIT HISF/H"/>
    <property type="match status" value="1"/>
</dbReference>
<name>A0A0F9TMZ9_9ZZZZ</name>
<evidence type="ECO:0000256" key="3">
    <source>
        <dbReference type="ARBA" id="ARBA00022605"/>
    </source>
</evidence>
<dbReference type="EC" id="4.3.2.10" evidence="2"/>
<evidence type="ECO:0000256" key="1">
    <source>
        <dbReference type="ARBA" id="ARBA00005091"/>
    </source>
</evidence>